<evidence type="ECO:0000313" key="1">
    <source>
        <dbReference type="EMBL" id="RZU60686.1"/>
    </source>
</evidence>
<dbReference type="OrthoDB" id="4965508at2"/>
<dbReference type="Proteomes" id="UP000292685">
    <property type="component" value="Unassembled WGS sequence"/>
</dbReference>
<evidence type="ECO:0000313" key="2">
    <source>
        <dbReference type="Proteomes" id="UP000292685"/>
    </source>
</evidence>
<dbReference type="Gene3D" id="1.10.287.1060">
    <property type="entry name" value="ESAT-6-like"/>
    <property type="match status" value="1"/>
</dbReference>
<dbReference type="AlphaFoldDB" id="A0A4V2G9K4"/>
<dbReference type="SUPFAM" id="SSF140453">
    <property type="entry name" value="EsxAB dimer-like"/>
    <property type="match status" value="1"/>
</dbReference>
<protein>
    <submittedName>
        <fullName evidence="1">Uncharacterized protein</fullName>
    </submittedName>
</protein>
<comment type="caution">
    <text evidence="1">The sequence shown here is derived from an EMBL/GenBank/DDBJ whole genome shotgun (WGS) entry which is preliminary data.</text>
</comment>
<accession>A0A4V2G9K4</accession>
<gene>
    <name evidence="1" type="ORF">EV380_0230</name>
</gene>
<sequence>MGKGNSDVIQFDTASAAQMEGTVLRIAGRIESIIGDREQQAKFVQDNWDDANNREGYDAKEKAWMSAGQDTLALVQRIRKLLEQNQVTAVGAGRKVGNIIDSI</sequence>
<dbReference type="EMBL" id="SHLA01000001">
    <property type="protein sequence ID" value="RZU60686.1"/>
    <property type="molecule type" value="Genomic_DNA"/>
</dbReference>
<organism evidence="1 2">
    <name type="scientific">Zhihengliuella halotolerans</name>
    <dbReference type="NCBI Taxonomy" id="370736"/>
    <lineage>
        <taxon>Bacteria</taxon>
        <taxon>Bacillati</taxon>
        <taxon>Actinomycetota</taxon>
        <taxon>Actinomycetes</taxon>
        <taxon>Micrococcales</taxon>
        <taxon>Micrococcaceae</taxon>
        <taxon>Zhihengliuella</taxon>
    </lineage>
</organism>
<name>A0A4V2G9K4_9MICC</name>
<proteinExistence type="predicted"/>
<dbReference type="RefSeq" id="WP_130448769.1">
    <property type="nucleotide sequence ID" value="NZ_SHLA01000001.1"/>
</dbReference>
<keyword evidence="2" id="KW-1185">Reference proteome</keyword>
<dbReference type="InterPro" id="IPR036689">
    <property type="entry name" value="ESAT-6-like_sf"/>
</dbReference>
<reference evidence="1 2" key="1">
    <citation type="submission" date="2019-02" db="EMBL/GenBank/DDBJ databases">
        <title>Sequencing the genomes of 1000 actinobacteria strains.</title>
        <authorList>
            <person name="Klenk H.-P."/>
        </authorList>
    </citation>
    <scope>NUCLEOTIDE SEQUENCE [LARGE SCALE GENOMIC DNA]</scope>
    <source>
        <strain evidence="1 2">DSM 17364</strain>
    </source>
</reference>